<reference evidence="2" key="1">
    <citation type="submission" date="2020-06" db="EMBL/GenBank/DDBJ databases">
        <title>Novel chitinolytic bacterium.</title>
        <authorList>
            <person name="Ungkulpasvich U."/>
            <person name="Kosugi A."/>
            <person name="Uke A."/>
        </authorList>
    </citation>
    <scope>NUCLEOTIDE SEQUENCE</scope>
    <source>
        <strain evidence="2">UUS1-1</strain>
    </source>
</reference>
<protein>
    <recommendedName>
        <fullName evidence="1">DUF5723 domain-containing protein</fullName>
    </recommendedName>
</protein>
<dbReference type="Pfam" id="PF18990">
    <property type="entry name" value="DUF5723"/>
    <property type="match status" value="1"/>
</dbReference>
<dbReference type="AlphaFoldDB" id="A0A8J6HW81"/>
<dbReference type="RefSeq" id="WP_181338828.1">
    <property type="nucleotide sequence ID" value="NZ_JAAKDE010000004.1"/>
</dbReference>
<evidence type="ECO:0000313" key="3">
    <source>
        <dbReference type="Proteomes" id="UP000657177"/>
    </source>
</evidence>
<dbReference type="EMBL" id="JAAKDE010000004">
    <property type="protein sequence ID" value="MBA2132372.1"/>
    <property type="molecule type" value="Genomic_DNA"/>
</dbReference>
<dbReference type="InterPro" id="IPR043781">
    <property type="entry name" value="DUF5723"/>
</dbReference>
<keyword evidence="3" id="KW-1185">Reference proteome</keyword>
<name>A0A8J6HW81_9FIRM</name>
<sequence length="408" mass="44476">MVRKAYGLILFILVVTGLLAVSAAPARGFTYDNPAEEAFTKTHFELLLPEMAVGAKNNLFTLSNINIDLTNPGTKADFLGQMSGGQFKADFTSQLKTGLTIGRFSAYLRPFATGSLRLASGLPELVFVGYGPHDNGTNKVYNLAGTKANSLAGVALDFKYGHPVKLADGSTLGIGVTFHYIKGLAMFDAEITSGTLTVDQIGDSTIRTKGQCYYVDLPVAEDGADLGSFFTNTPGSGFLLDLGVAYERDRIHAGLVLKNIGALKWRTVNQASISYEGAVETGPEGTEFLGDDPVTEEKTISDYTMGLPLVLQIHGSYQLYKSLYWNVGMETGFADGWGISSVPCLQTGLEWRPGRWIRLAADISYHDRHFNYNTLLELQLFFLWTRFQLGWTHEMGGLNAAAMLALHF</sequence>
<proteinExistence type="predicted"/>
<comment type="caution">
    <text evidence="2">The sequence shown here is derived from an EMBL/GenBank/DDBJ whole genome shotgun (WGS) entry which is preliminary data.</text>
</comment>
<dbReference type="Proteomes" id="UP000657177">
    <property type="component" value="Unassembled WGS sequence"/>
</dbReference>
<evidence type="ECO:0000313" key="2">
    <source>
        <dbReference type="EMBL" id="MBA2132372.1"/>
    </source>
</evidence>
<evidence type="ECO:0000259" key="1">
    <source>
        <dbReference type="Pfam" id="PF18990"/>
    </source>
</evidence>
<organism evidence="2 3">
    <name type="scientific">Capillibacterium thermochitinicola</name>
    <dbReference type="NCBI Taxonomy" id="2699427"/>
    <lineage>
        <taxon>Bacteria</taxon>
        <taxon>Bacillati</taxon>
        <taxon>Bacillota</taxon>
        <taxon>Capillibacterium</taxon>
    </lineage>
</organism>
<gene>
    <name evidence="2" type="ORF">G5B42_02255</name>
</gene>
<accession>A0A8J6HW81</accession>
<feature type="domain" description="DUF5723" evidence="1">
    <location>
        <begin position="34"/>
        <end position="382"/>
    </location>
</feature>